<dbReference type="GO" id="GO:0004803">
    <property type="term" value="F:transposase activity"/>
    <property type="evidence" value="ECO:0007669"/>
    <property type="project" value="InterPro"/>
</dbReference>
<dbReference type="GO" id="GO:0003677">
    <property type="term" value="F:DNA binding"/>
    <property type="evidence" value="ECO:0007669"/>
    <property type="project" value="InterPro"/>
</dbReference>
<keyword evidence="3" id="KW-1185">Reference proteome</keyword>
<dbReference type="PANTHER" id="PTHR30007:SF0">
    <property type="entry name" value="TRANSPOSASE"/>
    <property type="match status" value="1"/>
</dbReference>
<organism evidence="2 3">
    <name type="scientific">Deinococcus yavapaiensis KR-236</name>
    <dbReference type="NCBI Taxonomy" id="694435"/>
    <lineage>
        <taxon>Bacteria</taxon>
        <taxon>Thermotogati</taxon>
        <taxon>Deinococcota</taxon>
        <taxon>Deinococci</taxon>
        <taxon>Deinococcales</taxon>
        <taxon>Deinococcaceae</taxon>
        <taxon>Deinococcus</taxon>
    </lineage>
</organism>
<evidence type="ECO:0000313" key="2">
    <source>
        <dbReference type="EMBL" id="PYE53678.1"/>
    </source>
</evidence>
<dbReference type="GO" id="GO:0006313">
    <property type="term" value="P:DNA transposition"/>
    <property type="evidence" value="ECO:0007669"/>
    <property type="project" value="InterPro"/>
</dbReference>
<evidence type="ECO:0000259" key="1">
    <source>
        <dbReference type="Pfam" id="PF01609"/>
    </source>
</evidence>
<dbReference type="AlphaFoldDB" id="A0A318SAV2"/>
<dbReference type="PANTHER" id="PTHR30007">
    <property type="entry name" value="PHP DOMAIN PROTEIN"/>
    <property type="match status" value="1"/>
</dbReference>
<feature type="domain" description="Transposase IS4-like" evidence="1">
    <location>
        <begin position="2"/>
        <end position="104"/>
    </location>
</feature>
<name>A0A318SAV2_9DEIO</name>
<proteinExistence type="predicted"/>
<gene>
    <name evidence="2" type="ORF">DES52_108209</name>
</gene>
<protein>
    <submittedName>
        <fullName evidence="2">DDE family transposase</fullName>
    </submittedName>
</protein>
<dbReference type="Proteomes" id="UP000248326">
    <property type="component" value="Unassembled WGS sequence"/>
</dbReference>
<comment type="caution">
    <text evidence="2">The sequence shown here is derived from an EMBL/GenBank/DDBJ whole genome shotgun (WGS) entry which is preliminary data.</text>
</comment>
<dbReference type="Pfam" id="PF01609">
    <property type="entry name" value="DDE_Tnp_1"/>
    <property type="match status" value="1"/>
</dbReference>
<dbReference type="EMBL" id="QJSX01000008">
    <property type="protein sequence ID" value="PYE53678.1"/>
    <property type="molecule type" value="Genomic_DNA"/>
</dbReference>
<dbReference type="InterPro" id="IPR002559">
    <property type="entry name" value="Transposase_11"/>
</dbReference>
<sequence length="125" mass="14330">MKGYDGGKKIKGHKRHMLVDMQGLLVKVKILAAKVTDRLDGELLLPLARPLFAPLSHLFVDGGYKGTWVEWVKQTLRCTVEVAPRLNANIRTYRLPEGQELTLEQIKTFRGFCNFRVIPRHFETV</sequence>
<evidence type="ECO:0000313" key="3">
    <source>
        <dbReference type="Proteomes" id="UP000248326"/>
    </source>
</evidence>
<reference evidence="2 3" key="1">
    <citation type="submission" date="2018-06" db="EMBL/GenBank/DDBJ databases">
        <title>Genomic Encyclopedia of Type Strains, Phase IV (KMG-IV): sequencing the most valuable type-strain genomes for metagenomic binning, comparative biology and taxonomic classification.</title>
        <authorList>
            <person name="Goeker M."/>
        </authorList>
    </citation>
    <scope>NUCLEOTIDE SEQUENCE [LARGE SCALE GENOMIC DNA]</scope>
    <source>
        <strain evidence="2 3">DSM 18048</strain>
    </source>
</reference>
<accession>A0A318SAV2</accession>